<evidence type="ECO:0000313" key="8">
    <source>
        <dbReference type="EMBL" id="RWS13111.1"/>
    </source>
</evidence>
<dbReference type="OrthoDB" id="422206at2759"/>
<proteinExistence type="predicted"/>
<feature type="transmembrane region" description="Helical" evidence="5">
    <location>
        <begin position="332"/>
        <end position="357"/>
    </location>
</feature>
<dbReference type="GO" id="GO:0016020">
    <property type="term" value="C:membrane"/>
    <property type="evidence" value="ECO:0007669"/>
    <property type="project" value="UniProtKB-SubCell"/>
</dbReference>
<dbReference type="Pfam" id="PF07690">
    <property type="entry name" value="MFS_1"/>
    <property type="match status" value="2"/>
</dbReference>
<feature type="transmembrane region" description="Helical" evidence="5">
    <location>
        <begin position="219"/>
        <end position="238"/>
    </location>
</feature>
<comment type="subcellular location">
    <subcellularLocation>
        <location evidence="1">Membrane</location>
        <topology evidence="1">Multi-pass membrane protein</topology>
    </subcellularLocation>
</comment>
<evidence type="ECO:0000256" key="2">
    <source>
        <dbReference type="ARBA" id="ARBA00022692"/>
    </source>
</evidence>
<dbReference type="GO" id="GO:0015232">
    <property type="term" value="F:heme transmembrane transporter activity"/>
    <property type="evidence" value="ECO:0007669"/>
    <property type="project" value="TreeGrafter"/>
</dbReference>
<feature type="transmembrane region" description="Helical" evidence="5">
    <location>
        <begin position="307"/>
        <end position="326"/>
    </location>
</feature>
<evidence type="ECO:0000256" key="5">
    <source>
        <dbReference type="SAM" id="Phobius"/>
    </source>
</evidence>
<protein>
    <submittedName>
        <fullName evidence="9">Feline leukemia virus subgroup C receptor-related protein 2-like protein</fullName>
    </submittedName>
</protein>
<accession>A0A3S3Q384</accession>
<evidence type="ECO:0000256" key="4">
    <source>
        <dbReference type="ARBA" id="ARBA00023136"/>
    </source>
</evidence>
<dbReference type="Proteomes" id="UP000285301">
    <property type="component" value="Unassembled WGS sequence"/>
</dbReference>
<dbReference type="GO" id="GO:0097037">
    <property type="term" value="P:heme export"/>
    <property type="evidence" value="ECO:0007669"/>
    <property type="project" value="TreeGrafter"/>
</dbReference>
<evidence type="ECO:0000259" key="6">
    <source>
        <dbReference type="PROSITE" id="PS50850"/>
    </source>
</evidence>
<dbReference type="EMBL" id="NCKU01001251">
    <property type="protein sequence ID" value="RWS12622.1"/>
    <property type="molecule type" value="Genomic_DNA"/>
</dbReference>
<keyword evidence="4 5" id="KW-0472">Membrane</keyword>
<feature type="transmembrane region" description="Helical" evidence="5">
    <location>
        <begin position="274"/>
        <end position="295"/>
    </location>
</feature>
<evidence type="ECO:0000256" key="1">
    <source>
        <dbReference type="ARBA" id="ARBA00004141"/>
    </source>
</evidence>
<feature type="transmembrane region" description="Helical" evidence="5">
    <location>
        <begin position="6"/>
        <end position="21"/>
    </location>
</feature>
<feature type="transmembrane region" description="Helical" evidence="5">
    <location>
        <begin position="250"/>
        <end position="268"/>
    </location>
</feature>
<dbReference type="PROSITE" id="PS50850">
    <property type="entry name" value="MFS"/>
    <property type="match status" value="1"/>
</dbReference>
<feature type="transmembrane region" description="Helical" evidence="5">
    <location>
        <begin position="91"/>
        <end position="108"/>
    </location>
</feature>
<name>A0A3S3Q384_9ACAR</name>
<dbReference type="GO" id="GO:0020037">
    <property type="term" value="F:heme binding"/>
    <property type="evidence" value="ECO:0007669"/>
    <property type="project" value="TreeGrafter"/>
</dbReference>
<evidence type="ECO:0000313" key="10">
    <source>
        <dbReference type="EMBL" id="RWS13532.1"/>
    </source>
</evidence>
<sequence length="408" mass="45759">MLSLIFFISYTFGVLPMNFMVEKYGKRNIFIFCTFCVAAGSVLKNIACRPHLFWLTFIGQTLVSFSTTYYYGSPVHIAASYFRENEINKVVAILVFGMSFGNAMGFVITPNVVAGVDNEANIAFRLEVFMLVQTLISIALFLLVLLFFYDNPLKQKNVATNQREFSFLFTLKSLFNNRNYVLLVISAGCVMGVFYSQLINLNQMVLSKYPKSGQTVGTIGMLLMFSGCLSLPFLGYITDKFKSPKTLYKVCNVLALCATTCYTLSYTFKTVGLLYLTTTIMGFFLSSNSYLSLCVAYDITHPLSQSLISGIVVASNQLFGVLFSFIGTKLIISHGAIICNSVFVFIIVFVIIIDCFIHDNKCESGLELEATSLLEESKKVIDVSALLKFHQLDEERQHRFLDRSNLTI</sequence>
<keyword evidence="11" id="KW-1185">Reference proteome</keyword>
<dbReference type="SUPFAM" id="SSF103473">
    <property type="entry name" value="MFS general substrate transporter"/>
    <property type="match status" value="1"/>
</dbReference>
<dbReference type="PANTHER" id="PTHR10924:SF4">
    <property type="entry name" value="GH15861P"/>
    <property type="match status" value="1"/>
</dbReference>
<dbReference type="EMBL" id="NCKU01000959">
    <property type="protein sequence ID" value="RWS13532.1"/>
    <property type="molecule type" value="Genomic_DNA"/>
</dbReference>
<dbReference type="EMBL" id="NCKU01001091">
    <property type="protein sequence ID" value="RWS13115.1"/>
    <property type="molecule type" value="Genomic_DNA"/>
</dbReference>
<dbReference type="EMBL" id="NCKU01001092">
    <property type="protein sequence ID" value="RWS13111.1"/>
    <property type="molecule type" value="Genomic_DNA"/>
</dbReference>
<keyword evidence="9" id="KW-0675">Receptor</keyword>
<dbReference type="InterPro" id="IPR020846">
    <property type="entry name" value="MFS_dom"/>
</dbReference>
<dbReference type="InterPro" id="IPR049680">
    <property type="entry name" value="FLVCR1-2_SLC49-like"/>
</dbReference>
<keyword evidence="3 5" id="KW-1133">Transmembrane helix</keyword>
<keyword evidence="2 5" id="KW-0812">Transmembrane</keyword>
<feature type="domain" description="Major facilitator superfamily (MFS) profile" evidence="6">
    <location>
        <begin position="1"/>
        <end position="361"/>
    </location>
</feature>
<feature type="transmembrane region" description="Helical" evidence="5">
    <location>
        <begin position="52"/>
        <end position="71"/>
    </location>
</feature>
<dbReference type="InterPro" id="IPR011701">
    <property type="entry name" value="MFS"/>
</dbReference>
<evidence type="ECO:0000313" key="9">
    <source>
        <dbReference type="EMBL" id="RWS13115.1"/>
    </source>
</evidence>
<dbReference type="InterPro" id="IPR036259">
    <property type="entry name" value="MFS_trans_sf"/>
</dbReference>
<feature type="transmembrane region" description="Helical" evidence="5">
    <location>
        <begin position="28"/>
        <end position="46"/>
    </location>
</feature>
<evidence type="ECO:0000313" key="11">
    <source>
        <dbReference type="Proteomes" id="UP000285301"/>
    </source>
</evidence>
<dbReference type="AlphaFoldDB" id="A0A3S3Q384"/>
<gene>
    <name evidence="10" type="ORF">B4U79_17354</name>
    <name evidence="9" type="ORF">B4U79_17387</name>
    <name evidence="8" type="ORF">B4U79_17390</name>
    <name evidence="7" type="ORF">B4U79_17434</name>
</gene>
<comment type="caution">
    <text evidence="9">The sequence shown here is derived from an EMBL/GenBank/DDBJ whole genome shotgun (WGS) entry which is preliminary data.</text>
</comment>
<feature type="transmembrane region" description="Helical" evidence="5">
    <location>
        <begin position="180"/>
        <end position="199"/>
    </location>
</feature>
<reference evidence="9" key="2">
    <citation type="submission" date="2018-11" db="EMBL/GenBank/DDBJ databases">
        <title>Trombidioid mite genomics.</title>
        <authorList>
            <person name="Dong X."/>
        </authorList>
    </citation>
    <scope>NUCLEOTIDE SEQUENCE</scope>
    <source>
        <strain evidence="9">UoL-WK</strain>
    </source>
</reference>
<dbReference type="PANTHER" id="PTHR10924">
    <property type="entry name" value="MAJOR FACILITATOR SUPERFAMILY PROTEIN-RELATED"/>
    <property type="match status" value="1"/>
</dbReference>
<evidence type="ECO:0000313" key="7">
    <source>
        <dbReference type="EMBL" id="RWS12622.1"/>
    </source>
</evidence>
<evidence type="ECO:0000256" key="3">
    <source>
        <dbReference type="ARBA" id="ARBA00022989"/>
    </source>
</evidence>
<dbReference type="Gene3D" id="1.20.1250.20">
    <property type="entry name" value="MFS general substrate transporter like domains"/>
    <property type="match status" value="2"/>
</dbReference>
<organism evidence="9 11">
    <name type="scientific">Dinothrombium tinctorium</name>
    <dbReference type="NCBI Taxonomy" id="1965070"/>
    <lineage>
        <taxon>Eukaryota</taxon>
        <taxon>Metazoa</taxon>
        <taxon>Ecdysozoa</taxon>
        <taxon>Arthropoda</taxon>
        <taxon>Chelicerata</taxon>
        <taxon>Arachnida</taxon>
        <taxon>Acari</taxon>
        <taxon>Acariformes</taxon>
        <taxon>Trombidiformes</taxon>
        <taxon>Prostigmata</taxon>
        <taxon>Anystina</taxon>
        <taxon>Parasitengona</taxon>
        <taxon>Trombidioidea</taxon>
        <taxon>Trombidiidae</taxon>
        <taxon>Dinothrombium</taxon>
    </lineage>
</organism>
<feature type="transmembrane region" description="Helical" evidence="5">
    <location>
        <begin position="128"/>
        <end position="149"/>
    </location>
</feature>
<reference evidence="9 11" key="1">
    <citation type="journal article" date="2018" name="Gigascience">
        <title>Genomes of trombidid mites reveal novel predicted allergens and laterally-transferred genes associated with secondary metabolism.</title>
        <authorList>
            <person name="Dong X."/>
            <person name="Chaisiri K."/>
            <person name="Xia D."/>
            <person name="Armstrong S.D."/>
            <person name="Fang Y."/>
            <person name="Donnelly M.J."/>
            <person name="Kadowaki T."/>
            <person name="McGarry J.W."/>
            <person name="Darby A.C."/>
            <person name="Makepeace B.L."/>
        </authorList>
    </citation>
    <scope>NUCLEOTIDE SEQUENCE [LARGE SCALE GENOMIC DNA]</scope>
    <source>
        <strain evidence="9">UoL-WK</strain>
    </source>
</reference>